<keyword evidence="4" id="KW-0520">NAD</keyword>
<dbReference type="SUPFAM" id="SSF56796">
    <property type="entry name" value="Dehydroquinate synthase-like"/>
    <property type="match status" value="1"/>
</dbReference>
<feature type="binding site" evidence="4">
    <location>
        <position position="122"/>
    </location>
    <ligand>
        <name>NAD(+)</name>
        <dbReference type="ChEBI" id="CHEBI:57540"/>
    </ligand>
</feature>
<evidence type="ECO:0000313" key="6">
    <source>
        <dbReference type="EMBL" id="SJZ84942.1"/>
    </source>
</evidence>
<evidence type="ECO:0000313" key="7">
    <source>
        <dbReference type="Proteomes" id="UP000190328"/>
    </source>
</evidence>
<dbReference type="RefSeq" id="WP_078807536.1">
    <property type="nucleotide sequence ID" value="NZ_FUXI01000017.1"/>
</dbReference>
<dbReference type="InterPro" id="IPR016205">
    <property type="entry name" value="Glycerol_DH"/>
</dbReference>
<dbReference type="PANTHER" id="PTHR43616:SF3">
    <property type="entry name" value="HYDROXYCARBOXYLATE DEHYDROGENASE A"/>
    <property type="match status" value="1"/>
</dbReference>
<dbReference type="PANTHER" id="PTHR43616">
    <property type="entry name" value="GLYCEROL DEHYDROGENASE"/>
    <property type="match status" value="1"/>
</dbReference>
<dbReference type="OrthoDB" id="5198708at2"/>
<evidence type="ECO:0000256" key="2">
    <source>
        <dbReference type="ARBA" id="ARBA00023002"/>
    </source>
</evidence>
<organism evidence="6 7">
    <name type="scientific">Pilibacter termitis</name>
    <dbReference type="NCBI Taxonomy" id="263852"/>
    <lineage>
        <taxon>Bacteria</taxon>
        <taxon>Bacillati</taxon>
        <taxon>Bacillota</taxon>
        <taxon>Bacilli</taxon>
        <taxon>Lactobacillales</taxon>
        <taxon>Enterococcaceae</taxon>
        <taxon>Pilibacter</taxon>
    </lineage>
</organism>
<feature type="domain" description="Alcohol dehydrogenase iron-type/glycerol dehydrogenase GldA" evidence="5">
    <location>
        <begin position="13"/>
        <end position="151"/>
    </location>
</feature>
<dbReference type="PIRSF" id="PIRSF000112">
    <property type="entry name" value="Glycerol_dehydrogenase"/>
    <property type="match status" value="1"/>
</dbReference>
<gene>
    <name evidence="6" type="ORF">SAMN02745116_01607</name>
</gene>
<comment type="cofactor">
    <cofactor evidence="3">
        <name>Zn(2+)</name>
        <dbReference type="ChEBI" id="CHEBI:29105"/>
    </cofactor>
    <text evidence="3">Binds 1 zinc ion per subunit.</text>
</comment>
<accession>A0A1T4P0N4</accession>
<evidence type="ECO:0000256" key="4">
    <source>
        <dbReference type="PIRSR" id="PIRSR000112-3"/>
    </source>
</evidence>
<evidence type="ECO:0000256" key="1">
    <source>
        <dbReference type="ARBA" id="ARBA00022723"/>
    </source>
</evidence>
<evidence type="ECO:0000256" key="3">
    <source>
        <dbReference type="PIRSR" id="PIRSR000112-1"/>
    </source>
</evidence>
<dbReference type="CDD" id="cd08172">
    <property type="entry name" value="GlyDH-like"/>
    <property type="match status" value="1"/>
</dbReference>
<feature type="binding site" evidence="3">
    <location>
        <position position="254"/>
    </location>
    <ligand>
        <name>glycerol</name>
        <dbReference type="ChEBI" id="CHEBI:17754"/>
    </ligand>
</feature>
<dbReference type="GO" id="GO:0046872">
    <property type="term" value="F:metal ion binding"/>
    <property type="evidence" value="ECO:0007669"/>
    <property type="project" value="UniProtKB-KW"/>
</dbReference>
<reference evidence="6 7" key="1">
    <citation type="submission" date="2017-02" db="EMBL/GenBank/DDBJ databases">
        <authorList>
            <person name="Peterson S.W."/>
        </authorList>
    </citation>
    <scope>NUCLEOTIDE SEQUENCE [LARGE SCALE GENOMIC DNA]</scope>
    <source>
        <strain evidence="6 7">ATCC BAA-1030</strain>
    </source>
</reference>
<evidence type="ECO:0000259" key="5">
    <source>
        <dbReference type="Pfam" id="PF00465"/>
    </source>
</evidence>
<dbReference type="STRING" id="263852.SAMN02745116_01607"/>
<dbReference type="Gene3D" id="3.40.50.1970">
    <property type="match status" value="1"/>
</dbReference>
<keyword evidence="7" id="KW-1185">Reference proteome</keyword>
<dbReference type="InterPro" id="IPR001670">
    <property type="entry name" value="ADH_Fe/GldA"/>
</dbReference>
<dbReference type="EMBL" id="FUXI01000017">
    <property type="protein sequence ID" value="SJZ84942.1"/>
    <property type="molecule type" value="Genomic_DNA"/>
</dbReference>
<name>A0A1T4P0N4_9ENTE</name>
<feature type="binding site" evidence="3">
    <location>
        <position position="271"/>
    </location>
    <ligand>
        <name>glycerol</name>
        <dbReference type="ChEBI" id="CHEBI:17754"/>
    </ligand>
</feature>
<protein>
    <submittedName>
        <fullName evidence="6">Uncharacterized oxidoreductase</fullName>
    </submittedName>
</protein>
<feature type="binding site" evidence="4">
    <location>
        <position position="124"/>
    </location>
    <ligand>
        <name>NAD(+)</name>
        <dbReference type="ChEBI" id="CHEBI:57540"/>
    </ligand>
</feature>
<dbReference type="Gene3D" id="1.20.1090.10">
    <property type="entry name" value="Dehydroquinate synthase-like - alpha domain"/>
    <property type="match status" value="1"/>
</dbReference>
<dbReference type="Pfam" id="PF00465">
    <property type="entry name" value="Fe-ADH"/>
    <property type="match status" value="1"/>
</dbReference>
<feature type="binding site" evidence="4">
    <location>
        <begin position="91"/>
        <end position="95"/>
    </location>
    <ligand>
        <name>NAD(+)</name>
        <dbReference type="ChEBI" id="CHEBI:57540"/>
    </ligand>
</feature>
<proteinExistence type="predicted"/>
<feature type="binding site" evidence="4">
    <location>
        <begin position="113"/>
        <end position="116"/>
    </location>
    <ligand>
        <name>NAD(+)</name>
        <dbReference type="ChEBI" id="CHEBI:57540"/>
    </ligand>
</feature>
<keyword evidence="1 3" id="KW-0479">Metal-binding</keyword>
<dbReference type="AlphaFoldDB" id="A0A1T4P0N4"/>
<keyword evidence="3" id="KW-0862">Zinc</keyword>
<keyword evidence="2" id="KW-0560">Oxidoreductase</keyword>
<sequence>MAIQEAVRAGVNQYYGGLQAVHHLPEQIENYRQAVIITGKQSSKAFFDYAPEYQYLPVFYYDETCSWEDATRLSEELKRINADFIIGIGGGKIADTVKMTAHLLDIPFGFIPTLISNCAASTPLAVIYTQETHEFIEFTPFSRIAEFVLVDYTLLSKSPFDYFLAGIGDTYAKYYEARGILQATSKRTPAYAKLGFATSKVILEILNTSAEGAISALRKNEVNEEFQEVVDAIIALSGSVGGFALEYGRVAGAHAFHNALSLVKNTHSVLHGKKVAYGILVQLAVEKDFDEIKRLKKLFKHFDLPTSLQSLHLQIENRAELAKIAAFAVSEKETFRLIKPDITAEELICAIEKVEEL</sequence>
<dbReference type="Proteomes" id="UP000190328">
    <property type="component" value="Unassembled WGS sequence"/>
</dbReference>
<feature type="binding site" evidence="4">
    <location>
        <position position="128"/>
    </location>
    <ligand>
        <name>NAD(+)</name>
        <dbReference type="ChEBI" id="CHEBI:57540"/>
    </ligand>
</feature>
<dbReference type="GO" id="GO:0016614">
    <property type="term" value="F:oxidoreductase activity, acting on CH-OH group of donors"/>
    <property type="evidence" value="ECO:0007669"/>
    <property type="project" value="InterPro"/>
</dbReference>
<feature type="binding site" evidence="3">
    <location>
        <position position="169"/>
    </location>
    <ligand>
        <name>glycerol</name>
        <dbReference type="ChEBI" id="CHEBI:17754"/>
    </ligand>
</feature>